<comment type="similarity">
    <text evidence="1">Belongs to the strictosidine synthase family.</text>
</comment>
<keyword evidence="8" id="KW-1185">Reference proteome</keyword>
<feature type="region of interest" description="Disordered" evidence="4">
    <location>
        <begin position="245"/>
        <end position="274"/>
    </location>
</feature>
<dbReference type="InterPro" id="IPR018119">
    <property type="entry name" value="Strictosidine_synth_cons-reg"/>
</dbReference>
<evidence type="ECO:0000256" key="4">
    <source>
        <dbReference type="SAM" id="MobiDB-lite"/>
    </source>
</evidence>
<dbReference type="InterPro" id="IPR011042">
    <property type="entry name" value="6-blade_b-propeller_TolB-like"/>
</dbReference>
<dbReference type="Pfam" id="PF00561">
    <property type="entry name" value="Abhydrolase_1"/>
    <property type="match status" value="1"/>
</dbReference>
<evidence type="ECO:0000313" key="8">
    <source>
        <dbReference type="Proteomes" id="UP001206895"/>
    </source>
</evidence>
<dbReference type="EMBL" id="JAMTCJ010000001">
    <property type="protein sequence ID" value="MCP2175030.1"/>
    <property type="molecule type" value="Genomic_DNA"/>
</dbReference>
<dbReference type="Pfam" id="PF20067">
    <property type="entry name" value="SSL_N"/>
    <property type="match status" value="1"/>
</dbReference>
<evidence type="ECO:0000259" key="6">
    <source>
        <dbReference type="Pfam" id="PF03088"/>
    </source>
</evidence>
<accession>A0ABT1H9U4</accession>
<evidence type="ECO:0000313" key="7">
    <source>
        <dbReference type="EMBL" id="MCP2175030.1"/>
    </source>
</evidence>
<dbReference type="SUPFAM" id="SSF63829">
    <property type="entry name" value="Calcium-dependent phosphotriesterase"/>
    <property type="match status" value="1"/>
</dbReference>
<dbReference type="PANTHER" id="PTHR10426:SF88">
    <property type="entry name" value="ADIPOCYTE PLASMA MEMBRANE-ASSOCIATED PROTEIN HEMOMUCIN-RELATED"/>
    <property type="match status" value="1"/>
</dbReference>
<evidence type="ECO:0000256" key="3">
    <source>
        <dbReference type="ARBA" id="ARBA00023180"/>
    </source>
</evidence>
<protein>
    <submittedName>
        <fullName evidence="7">Sugar lactone lactonase YvrE</fullName>
    </submittedName>
</protein>
<dbReference type="Gene3D" id="2.120.10.30">
    <property type="entry name" value="TolB, C-terminal domain"/>
    <property type="match status" value="1"/>
</dbReference>
<name>A0ABT1H9U4_9NOCA</name>
<dbReference type="RefSeq" id="WP_253660038.1">
    <property type="nucleotide sequence ID" value="NZ_BAAAJQ010000001.1"/>
</dbReference>
<sequence>MTRPNIVLLHGLGGSPATWTRVEELLGDTVRSLTPHLVGGASIADDALIVARLMRANDSVPATVVGHSRGGLVATALAEQFPALVDRLILVATPPTVASRLTASSVSERVLRMPLLGTAVWSVLPPARLRRGLGTAFAPSRRVPQFAVDDLAARTLGEFVAESSAIDHYVDVAPLGDRLSAVSCPVDVVYGLEDRRVEPSAMALSATGPGRRAYPLAHEGHGAPWSSAGAVAAVVQDEATTAAPITAPHRPAPTLRPRRWTPPPTPERAGRPESALPLTGFRRVELPGRGPEDVRLDAEGRILTGVEDGRILRVTLRDDATPTIETIADTGGRPLGIAVVDERTLLVCDSERGLLQVDVDSGDVSVLVAEIDGELVNFASNVVRARSGRIYFTTSTRRFPFEDYLADLLEHSGTGRLLVRDTDGTVRTLVDGLDFANGLVVDDDESRIAVAESGSFRLGIHGERGGHVLIDNLPGFPDNISADGDLIWISVANPRDRRFDTLATLPGFLRRLVYALPEYLRTGVDTTWVMAVDRDGRVVHDLQSSSVDYSMVTSVVRRGSHLILGSVAESALAIIDLPTRSEENR</sequence>
<dbReference type="PANTHER" id="PTHR10426">
    <property type="entry name" value="STRICTOSIDINE SYNTHASE-RELATED"/>
    <property type="match status" value="1"/>
</dbReference>
<evidence type="ECO:0000256" key="2">
    <source>
        <dbReference type="ARBA" id="ARBA00022553"/>
    </source>
</evidence>
<evidence type="ECO:0000256" key="1">
    <source>
        <dbReference type="ARBA" id="ARBA00009191"/>
    </source>
</evidence>
<feature type="domain" description="AB hydrolase-1" evidence="5">
    <location>
        <begin position="4"/>
        <end position="205"/>
    </location>
</feature>
<keyword evidence="3" id="KW-0325">Glycoprotein</keyword>
<keyword evidence="2" id="KW-0597">Phosphoprotein</keyword>
<comment type="caution">
    <text evidence="7">The sequence shown here is derived from an EMBL/GenBank/DDBJ whole genome shotgun (WGS) entry which is preliminary data.</text>
</comment>
<dbReference type="Gene3D" id="3.40.50.1820">
    <property type="entry name" value="alpha/beta hydrolase"/>
    <property type="match status" value="1"/>
</dbReference>
<dbReference type="InterPro" id="IPR029058">
    <property type="entry name" value="AB_hydrolase_fold"/>
</dbReference>
<dbReference type="InterPro" id="IPR000073">
    <property type="entry name" value="AB_hydrolase_1"/>
</dbReference>
<reference evidence="7 8" key="1">
    <citation type="submission" date="2022-06" db="EMBL/GenBank/DDBJ databases">
        <title>Genomic Encyclopedia of Archaeal and Bacterial Type Strains, Phase II (KMG-II): from individual species to whole genera.</title>
        <authorList>
            <person name="Goeker M."/>
        </authorList>
    </citation>
    <scope>NUCLEOTIDE SEQUENCE [LARGE SCALE GENOMIC DNA]</scope>
    <source>
        <strain evidence="7 8">DSM 44693</strain>
    </source>
</reference>
<dbReference type="Proteomes" id="UP001206895">
    <property type="component" value="Unassembled WGS sequence"/>
</dbReference>
<dbReference type="Pfam" id="PF03088">
    <property type="entry name" value="Str_synth"/>
    <property type="match status" value="1"/>
</dbReference>
<feature type="domain" description="Strictosidine synthase conserved region" evidence="6">
    <location>
        <begin position="383"/>
        <end position="453"/>
    </location>
</feature>
<organism evidence="7 8">
    <name type="scientific">Williamsia maris</name>
    <dbReference type="NCBI Taxonomy" id="72806"/>
    <lineage>
        <taxon>Bacteria</taxon>
        <taxon>Bacillati</taxon>
        <taxon>Actinomycetota</taxon>
        <taxon>Actinomycetes</taxon>
        <taxon>Mycobacteriales</taxon>
        <taxon>Nocardiaceae</taxon>
        <taxon>Williamsia</taxon>
    </lineage>
</organism>
<proteinExistence type="inferred from homology"/>
<gene>
    <name evidence="7" type="ORF">LX13_000837</name>
</gene>
<evidence type="ECO:0000259" key="5">
    <source>
        <dbReference type="Pfam" id="PF00561"/>
    </source>
</evidence>
<dbReference type="SUPFAM" id="SSF53474">
    <property type="entry name" value="alpha/beta-Hydrolases"/>
    <property type="match status" value="1"/>
</dbReference>